<dbReference type="AlphaFoldDB" id="A0A4Y2L7D8"/>
<sequence length="621" mass="69352">MLLKELGPPLARTLLRLYYILLPYVAYQPEVADNFDKEYDYIVVGGGSAGSVVASRLSEDSCVKVLLLEAGGHVDSVSEIPLAAFLDQLTDNDWQYSSTPQKRAGGGYPNRQFPVPRGKGLGGSSLLNCMLYVRGNKRDYDQWADNGARGWSWRDVHKYFLKAENNTDPEIASNGYHSTGGFLTVSTPPETNALKEAFAAAAQEVGYEYRDINGEKQAGFAKVQGTIRDGRRCSTAKAYLIPAEDRDNLHIVNEAYVQKVLINNDKEAYGVRFEKDGDIYDIRARKEVIMSGGAINSPQILMLSGIGPKEHLENFGIEVIVDLPVGDNLQDHVGNVVLNFEAEHAEAIFLTLALSPSSLLEYILHATGPISSLSTIEGMAFLNTKYNDARLDWPDVEIHLISGSAATDYTQIFRQSVGMPDEVYNTVYKPYIGKNTFTFFPVLLRPKSRGTVRLNSNDSYEYPLIDFNLFQYEEDLDKVVDIMKQCVNIVTNTTAFEKIGAQMFTIKVPGCEKFDIYSDNYLRCLARNYPINIYHPSGTCKMGDEDDETTVVDPELKVKGIKNLRVVDASIMPTISSGNTNAPTIMIAEKASDMIKNDNPDRKKCFEGDDMRIKRNRWKKK</sequence>
<dbReference type="Gene3D" id="3.30.560.10">
    <property type="entry name" value="Glucose Oxidase, domain 3"/>
    <property type="match status" value="1"/>
</dbReference>
<evidence type="ECO:0000256" key="2">
    <source>
        <dbReference type="PIRSR" id="PIRSR000137-2"/>
    </source>
</evidence>
<gene>
    <name evidence="6" type="primary">Gld_3</name>
    <name evidence="6" type="ORF">AVEN_212182_1</name>
</gene>
<protein>
    <submittedName>
        <fullName evidence="6">Glucose dehydrogenase [FAD, quinone]</fullName>
    </submittedName>
</protein>
<dbReference type="PROSITE" id="PS00623">
    <property type="entry name" value="GMC_OXRED_1"/>
    <property type="match status" value="1"/>
</dbReference>
<comment type="similarity">
    <text evidence="1 3">Belongs to the GMC oxidoreductase family.</text>
</comment>
<evidence type="ECO:0000259" key="5">
    <source>
        <dbReference type="PROSITE" id="PS00624"/>
    </source>
</evidence>
<dbReference type="SUPFAM" id="SSF51905">
    <property type="entry name" value="FAD/NAD(P)-binding domain"/>
    <property type="match status" value="1"/>
</dbReference>
<dbReference type="PANTHER" id="PTHR11552:SF227">
    <property type="entry name" value="GLUCOSE DEHYDROGENASE [FAD, QUINONE]-LIKE PROTEIN"/>
    <property type="match status" value="1"/>
</dbReference>
<dbReference type="Pfam" id="PF00732">
    <property type="entry name" value="GMC_oxred_N"/>
    <property type="match status" value="1"/>
</dbReference>
<accession>A0A4Y2L7D8</accession>
<feature type="binding site" evidence="2">
    <location>
        <position position="257"/>
    </location>
    <ligand>
        <name>FAD</name>
        <dbReference type="ChEBI" id="CHEBI:57692"/>
    </ligand>
</feature>
<dbReference type="Gene3D" id="3.50.50.60">
    <property type="entry name" value="FAD/NAD(P)-binding domain"/>
    <property type="match status" value="1"/>
</dbReference>
<dbReference type="PROSITE" id="PS00624">
    <property type="entry name" value="GMC_OXRED_2"/>
    <property type="match status" value="1"/>
</dbReference>
<keyword evidence="7" id="KW-1185">Reference proteome</keyword>
<dbReference type="InterPro" id="IPR036188">
    <property type="entry name" value="FAD/NAD-bd_sf"/>
</dbReference>
<dbReference type="SUPFAM" id="SSF54373">
    <property type="entry name" value="FAD-linked reductases, C-terminal domain"/>
    <property type="match status" value="1"/>
</dbReference>
<dbReference type="InterPro" id="IPR000172">
    <property type="entry name" value="GMC_OxRdtase_N"/>
</dbReference>
<reference evidence="6 7" key="1">
    <citation type="journal article" date="2019" name="Sci. Rep.">
        <title>Orb-weaving spider Araneus ventricosus genome elucidates the spidroin gene catalogue.</title>
        <authorList>
            <person name="Kono N."/>
            <person name="Nakamura H."/>
            <person name="Ohtoshi R."/>
            <person name="Moran D.A.P."/>
            <person name="Shinohara A."/>
            <person name="Yoshida Y."/>
            <person name="Fujiwara M."/>
            <person name="Mori M."/>
            <person name="Tomita M."/>
            <person name="Arakawa K."/>
        </authorList>
    </citation>
    <scope>NUCLEOTIDE SEQUENCE [LARGE SCALE GENOMIC DNA]</scope>
</reference>
<comment type="cofactor">
    <cofactor evidence="2">
        <name>FAD</name>
        <dbReference type="ChEBI" id="CHEBI:57692"/>
    </cofactor>
</comment>
<dbReference type="InterPro" id="IPR007867">
    <property type="entry name" value="GMC_OxRtase_C"/>
</dbReference>
<evidence type="ECO:0000256" key="1">
    <source>
        <dbReference type="ARBA" id="ARBA00010790"/>
    </source>
</evidence>
<feature type="domain" description="Glucose-methanol-choline oxidoreductase N-terminal" evidence="5">
    <location>
        <begin position="293"/>
        <end position="307"/>
    </location>
</feature>
<evidence type="ECO:0000256" key="3">
    <source>
        <dbReference type="RuleBase" id="RU003968"/>
    </source>
</evidence>
<organism evidence="6 7">
    <name type="scientific">Araneus ventricosus</name>
    <name type="common">Orbweaver spider</name>
    <name type="synonym">Epeira ventricosa</name>
    <dbReference type="NCBI Taxonomy" id="182803"/>
    <lineage>
        <taxon>Eukaryota</taxon>
        <taxon>Metazoa</taxon>
        <taxon>Ecdysozoa</taxon>
        <taxon>Arthropoda</taxon>
        <taxon>Chelicerata</taxon>
        <taxon>Arachnida</taxon>
        <taxon>Araneae</taxon>
        <taxon>Araneomorphae</taxon>
        <taxon>Entelegynae</taxon>
        <taxon>Araneoidea</taxon>
        <taxon>Araneidae</taxon>
        <taxon>Araneus</taxon>
    </lineage>
</organism>
<evidence type="ECO:0000313" key="7">
    <source>
        <dbReference type="Proteomes" id="UP000499080"/>
    </source>
</evidence>
<dbReference type="GO" id="GO:0016614">
    <property type="term" value="F:oxidoreductase activity, acting on CH-OH group of donors"/>
    <property type="evidence" value="ECO:0007669"/>
    <property type="project" value="InterPro"/>
</dbReference>
<dbReference type="EMBL" id="BGPR01005388">
    <property type="protein sequence ID" value="GBN09727.1"/>
    <property type="molecule type" value="Genomic_DNA"/>
</dbReference>
<evidence type="ECO:0000259" key="4">
    <source>
        <dbReference type="PROSITE" id="PS00623"/>
    </source>
</evidence>
<comment type="caution">
    <text evidence="6">The sequence shown here is derived from an EMBL/GenBank/DDBJ whole genome shotgun (WGS) entry which is preliminary data.</text>
</comment>
<evidence type="ECO:0000313" key="6">
    <source>
        <dbReference type="EMBL" id="GBN09727.1"/>
    </source>
</evidence>
<dbReference type="Proteomes" id="UP000499080">
    <property type="component" value="Unassembled WGS sequence"/>
</dbReference>
<proteinExistence type="inferred from homology"/>
<keyword evidence="2 3" id="KW-0274">FAD</keyword>
<dbReference type="InterPro" id="IPR012132">
    <property type="entry name" value="GMC_OxRdtase"/>
</dbReference>
<keyword evidence="3" id="KW-0285">Flavoprotein</keyword>
<dbReference type="PANTHER" id="PTHR11552">
    <property type="entry name" value="GLUCOSE-METHANOL-CHOLINE GMC OXIDOREDUCTASE"/>
    <property type="match status" value="1"/>
</dbReference>
<name>A0A4Y2L7D8_ARAVE</name>
<dbReference type="GO" id="GO:0050660">
    <property type="term" value="F:flavin adenine dinucleotide binding"/>
    <property type="evidence" value="ECO:0007669"/>
    <property type="project" value="InterPro"/>
</dbReference>
<feature type="domain" description="Glucose-methanol-choline oxidoreductase N-terminal" evidence="4">
    <location>
        <begin position="118"/>
        <end position="141"/>
    </location>
</feature>
<dbReference type="PIRSF" id="PIRSF000137">
    <property type="entry name" value="Alcohol_oxidase"/>
    <property type="match status" value="1"/>
</dbReference>
<dbReference type="OrthoDB" id="269227at2759"/>
<dbReference type="Pfam" id="PF05199">
    <property type="entry name" value="GMC_oxred_C"/>
    <property type="match status" value="1"/>
</dbReference>